<dbReference type="InParanoid" id="C1F3D4"/>
<reference evidence="2 3" key="1">
    <citation type="journal article" date="2009" name="Appl. Environ. Microbiol.">
        <title>Three genomes from the phylum Acidobacteria provide insight into the lifestyles of these microorganisms in soils.</title>
        <authorList>
            <person name="Ward N.L."/>
            <person name="Challacombe J.F."/>
            <person name="Janssen P.H."/>
            <person name="Henrissat B."/>
            <person name="Coutinho P.M."/>
            <person name="Wu M."/>
            <person name="Xie G."/>
            <person name="Haft D.H."/>
            <person name="Sait M."/>
            <person name="Badger J."/>
            <person name="Barabote R.D."/>
            <person name="Bradley B."/>
            <person name="Brettin T.S."/>
            <person name="Brinkac L.M."/>
            <person name="Bruce D."/>
            <person name="Creasy T."/>
            <person name="Daugherty S.C."/>
            <person name="Davidsen T.M."/>
            <person name="DeBoy R.T."/>
            <person name="Detter J.C."/>
            <person name="Dodson R.J."/>
            <person name="Durkin A.S."/>
            <person name="Ganapathy A."/>
            <person name="Gwinn-Giglio M."/>
            <person name="Han C.S."/>
            <person name="Khouri H."/>
            <person name="Kiss H."/>
            <person name="Kothari S.P."/>
            <person name="Madupu R."/>
            <person name="Nelson K.E."/>
            <person name="Nelson W.C."/>
            <person name="Paulsen I."/>
            <person name="Penn K."/>
            <person name="Ren Q."/>
            <person name="Rosovitz M.J."/>
            <person name="Selengut J.D."/>
            <person name="Shrivastava S."/>
            <person name="Sullivan S.A."/>
            <person name="Tapia R."/>
            <person name="Thompson L.S."/>
            <person name="Watkins K.L."/>
            <person name="Yang Q."/>
            <person name="Yu C."/>
            <person name="Zafar N."/>
            <person name="Zhou L."/>
            <person name="Kuske C.R."/>
        </authorList>
    </citation>
    <scope>NUCLEOTIDE SEQUENCE [LARGE SCALE GENOMIC DNA]</scope>
    <source>
        <strain evidence="3">ATCC 51196 / DSM 11244 / BCRC 80197 / JCM 7670 / NBRC 15755 / NCIMB 13165 / 161</strain>
    </source>
</reference>
<keyword evidence="3" id="KW-1185">Reference proteome</keyword>
<dbReference type="AlphaFoldDB" id="C1F3D4"/>
<dbReference type="HOGENOM" id="CLU_2299557_0_0_0"/>
<evidence type="ECO:0000313" key="3">
    <source>
        <dbReference type="Proteomes" id="UP000002207"/>
    </source>
</evidence>
<sequence length="100" mass="11003">MQHGMSHMDSSTGNRRSENLEARWAEFRGRCPRTLVTGFHCRTVCCSFSKMLPPGSGERVWGDENGGIGFPNWEDALPSSPYGDEGSGEKNCLTLPQPAK</sequence>
<feature type="region of interest" description="Disordered" evidence="1">
    <location>
        <begin position="72"/>
        <end position="100"/>
    </location>
</feature>
<gene>
    <name evidence="2" type="ordered locus">ACP_0924</name>
</gene>
<organism evidence="2 3">
    <name type="scientific">Acidobacterium capsulatum (strain ATCC 51196 / DSM 11244 / BCRC 80197 / JCM 7670 / NBRC 15755 / NCIMB 13165 / 161)</name>
    <dbReference type="NCBI Taxonomy" id="240015"/>
    <lineage>
        <taxon>Bacteria</taxon>
        <taxon>Pseudomonadati</taxon>
        <taxon>Acidobacteriota</taxon>
        <taxon>Terriglobia</taxon>
        <taxon>Terriglobales</taxon>
        <taxon>Acidobacteriaceae</taxon>
        <taxon>Acidobacterium</taxon>
    </lineage>
</organism>
<proteinExistence type="predicted"/>
<evidence type="ECO:0000313" key="2">
    <source>
        <dbReference type="EMBL" id="ACO31621.1"/>
    </source>
</evidence>
<name>C1F3D4_ACIC5</name>
<dbReference type="EMBL" id="CP001472">
    <property type="protein sequence ID" value="ACO31621.1"/>
    <property type="molecule type" value="Genomic_DNA"/>
</dbReference>
<accession>C1F3D4</accession>
<dbReference type="KEGG" id="aca:ACP_0924"/>
<evidence type="ECO:0000256" key="1">
    <source>
        <dbReference type="SAM" id="MobiDB-lite"/>
    </source>
</evidence>
<dbReference type="Proteomes" id="UP000002207">
    <property type="component" value="Chromosome"/>
</dbReference>
<protein>
    <submittedName>
        <fullName evidence="2">Conserved domain protein</fullName>
    </submittedName>
</protein>